<sequence>MSVPERLQDPDATCFLGRNSVPYYEDITNLCLIAPVSFPMVVSTTHVHPGSRLEGSGRMKPCRIVIYQNWTTSRLGKTQARLRPLPPLASFFPPPLCAKFSTSLAITPGTRRFLLGYLPKKSIVCPLGRYLLDSRHIRVISATLCLQQPNHLGQPSHQAISSRQCRTVRHSKRKDRVASIPYGHNPGQASLRQPRGVVKPLPSAFATTNFSPH</sequence>
<name>A0AA39WGE1_9PEZI</name>
<organism evidence="2 3">
    <name type="scientific">Bombardia bombarda</name>
    <dbReference type="NCBI Taxonomy" id="252184"/>
    <lineage>
        <taxon>Eukaryota</taxon>
        <taxon>Fungi</taxon>
        <taxon>Dikarya</taxon>
        <taxon>Ascomycota</taxon>
        <taxon>Pezizomycotina</taxon>
        <taxon>Sordariomycetes</taxon>
        <taxon>Sordariomycetidae</taxon>
        <taxon>Sordariales</taxon>
        <taxon>Lasiosphaeriaceae</taxon>
        <taxon>Bombardia</taxon>
    </lineage>
</organism>
<dbReference type="EMBL" id="JAULSR010000007">
    <property type="protein sequence ID" value="KAK0614928.1"/>
    <property type="molecule type" value="Genomic_DNA"/>
</dbReference>
<dbReference type="AlphaFoldDB" id="A0AA39WGE1"/>
<dbReference type="Proteomes" id="UP001174934">
    <property type="component" value="Unassembled WGS sequence"/>
</dbReference>
<accession>A0AA39WGE1</accession>
<gene>
    <name evidence="2" type="ORF">B0T17DRAFT_372279</name>
</gene>
<proteinExistence type="predicted"/>
<reference evidence="2" key="1">
    <citation type="submission" date="2023-06" db="EMBL/GenBank/DDBJ databases">
        <title>Genome-scale phylogeny and comparative genomics of the fungal order Sordariales.</title>
        <authorList>
            <consortium name="Lawrence Berkeley National Laboratory"/>
            <person name="Hensen N."/>
            <person name="Bonometti L."/>
            <person name="Westerberg I."/>
            <person name="Brannstrom I.O."/>
            <person name="Guillou S."/>
            <person name="Cros-Aarteil S."/>
            <person name="Calhoun S."/>
            <person name="Haridas S."/>
            <person name="Kuo A."/>
            <person name="Mondo S."/>
            <person name="Pangilinan J."/>
            <person name="Riley R."/>
            <person name="LaButti K."/>
            <person name="Andreopoulos B."/>
            <person name="Lipzen A."/>
            <person name="Chen C."/>
            <person name="Yanf M."/>
            <person name="Daum C."/>
            <person name="Ng V."/>
            <person name="Clum A."/>
            <person name="Steindorff A."/>
            <person name="Ohm R."/>
            <person name="Martin F."/>
            <person name="Silar P."/>
            <person name="Natvig D."/>
            <person name="Lalanne C."/>
            <person name="Gautier V."/>
            <person name="Ament-velasquez S.L."/>
            <person name="Kruys A."/>
            <person name="Hutchinson M.I."/>
            <person name="Powell A.J."/>
            <person name="Barry K."/>
            <person name="Miller A.N."/>
            <person name="Grigoriev I.V."/>
            <person name="Debuchy R."/>
            <person name="Gladieux P."/>
            <person name="Thoren M.H."/>
            <person name="Johannesson H."/>
        </authorList>
    </citation>
    <scope>NUCLEOTIDE SEQUENCE</scope>
    <source>
        <strain evidence="2">SMH3391-2</strain>
    </source>
</reference>
<evidence type="ECO:0000313" key="2">
    <source>
        <dbReference type="EMBL" id="KAK0614928.1"/>
    </source>
</evidence>
<feature type="region of interest" description="Disordered" evidence="1">
    <location>
        <begin position="174"/>
        <end position="194"/>
    </location>
</feature>
<comment type="caution">
    <text evidence="2">The sequence shown here is derived from an EMBL/GenBank/DDBJ whole genome shotgun (WGS) entry which is preliminary data.</text>
</comment>
<keyword evidence="3" id="KW-1185">Reference proteome</keyword>
<protein>
    <submittedName>
        <fullName evidence="2">Uncharacterized protein</fullName>
    </submittedName>
</protein>
<evidence type="ECO:0000256" key="1">
    <source>
        <dbReference type="SAM" id="MobiDB-lite"/>
    </source>
</evidence>
<evidence type="ECO:0000313" key="3">
    <source>
        <dbReference type="Proteomes" id="UP001174934"/>
    </source>
</evidence>